<dbReference type="GO" id="GO:0016024">
    <property type="term" value="P:CDP-diacylglycerol biosynthetic process"/>
    <property type="evidence" value="ECO:0007669"/>
    <property type="project" value="UniProtKB-UniPathway"/>
</dbReference>
<keyword evidence="9" id="KW-0444">Lipid biosynthesis</keyword>
<keyword evidence="12 18" id="KW-0548">Nucleotidyltransferase</keyword>
<feature type="transmembrane region" description="Helical" evidence="19">
    <location>
        <begin position="165"/>
        <end position="184"/>
    </location>
</feature>
<dbReference type="InterPro" id="IPR000374">
    <property type="entry name" value="PC_trans"/>
</dbReference>
<keyword evidence="10 18" id="KW-0808">Transferase</keyword>
<evidence type="ECO:0000256" key="10">
    <source>
        <dbReference type="ARBA" id="ARBA00022679"/>
    </source>
</evidence>
<accession>S5DQF3</accession>
<evidence type="ECO:0000256" key="13">
    <source>
        <dbReference type="ARBA" id="ARBA00022989"/>
    </source>
</evidence>
<comment type="subcellular location">
    <subcellularLocation>
        <location evidence="2">Cell membrane</location>
        <topology evidence="2">Multi-pass membrane protein</topology>
    </subcellularLocation>
</comment>
<evidence type="ECO:0000256" key="12">
    <source>
        <dbReference type="ARBA" id="ARBA00022695"/>
    </source>
</evidence>
<evidence type="ECO:0000313" key="20">
    <source>
        <dbReference type="EMBL" id="AGQ19833.1"/>
    </source>
</evidence>
<proteinExistence type="inferred from homology"/>
<dbReference type="EC" id="2.7.7.41" evidence="6 18"/>
<reference evidence="20" key="1">
    <citation type="journal article" date="2013" name="Sci. Rep.">
        <title>Metagenomics uncovers a new group of low GC and ultra-small marine Actinobacteria.</title>
        <authorList>
            <person name="Ghai R."/>
            <person name="Mizuno C.M."/>
            <person name="Picazo A."/>
            <person name="Camacho A."/>
            <person name="Rodriguez-Valera F."/>
        </authorList>
    </citation>
    <scope>NUCLEOTIDE SEQUENCE</scope>
</reference>
<name>S5DQF3_9ACTN</name>
<keyword evidence="17" id="KW-1208">Phospholipid metabolism</keyword>
<sequence length="296" mass="33291">MSDNEGTFWPGYIELPEEENLEDSSNFQNDKNESRFTLNPRIYTGLGLLLLVAVLFLNQTSAFILLVLVALISTKEWFDIFDYGIIIPYPLLLYSSLAPLVIAYFYGLDNIHVPLFIFPIGVIVYTGTFVSYGIYEKFGSSYLFLIWFGTGIASIGYVLQNLGPLFTFLALISISLSDIAAYEFGKRYGKRKLSESISPNKTIEGFFAGLLIGSLSMFIVLNNYFELDFIPTLLVSLIFILFGVLGDLFESRIKRTLEVKDSSDFLPGHGGVLDRVDSQILSFPVLVLFIQFLDLI</sequence>
<evidence type="ECO:0000256" key="2">
    <source>
        <dbReference type="ARBA" id="ARBA00004651"/>
    </source>
</evidence>
<evidence type="ECO:0000256" key="1">
    <source>
        <dbReference type="ARBA" id="ARBA00001698"/>
    </source>
</evidence>
<evidence type="ECO:0000256" key="6">
    <source>
        <dbReference type="ARBA" id="ARBA00012487"/>
    </source>
</evidence>
<dbReference type="UniPathway" id="UPA00557">
    <property type="reaction ID" value="UER00614"/>
</dbReference>
<evidence type="ECO:0000256" key="18">
    <source>
        <dbReference type="RuleBase" id="RU003938"/>
    </source>
</evidence>
<evidence type="ECO:0000256" key="14">
    <source>
        <dbReference type="ARBA" id="ARBA00023098"/>
    </source>
</evidence>
<evidence type="ECO:0000256" key="9">
    <source>
        <dbReference type="ARBA" id="ARBA00022516"/>
    </source>
</evidence>
<feature type="transmembrane region" description="Helical" evidence="19">
    <location>
        <begin position="142"/>
        <end position="159"/>
    </location>
</feature>
<evidence type="ECO:0000256" key="17">
    <source>
        <dbReference type="ARBA" id="ARBA00023264"/>
    </source>
</evidence>
<evidence type="ECO:0000256" key="4">
    <source>
        <dbReference type="ARBA" id="ARBA00005189"/>
    </source>
</evidence>
<comment type="similarity">
    <text evidence="5 18">Belongs to the CDS family.</text>
</comment>
<comment type="pathway">
    <text evidence="3 18">Phospholipid metabolism; CDP-diacylglycerol biosynthesis; CDP-diacylglycerol from sn-glycerol 3-phosphate: step 3/3.</text>
</comment>
<dbReference type="GO" id="GO:0004605">
    <property type="term" value="F:phosphatidate cytidylyltransferase activity"/>
    <property type="evidence" value="ECO:0007669"/>
    <property type="project" value="UniProtKB-EC"/>
</dbReference>
<evidence type="ECO:0000256" key="19">
    <source>
        <dbReference type="SAM" id="Phobius"/>
    </source>
</evidence>
<protein>
    <recommendedName>
        <fullName evidence="7 18">Phosphatidate cytidylyltransferase</fullName>
        <ecNumber evidence="6 18">2.7.7.41</ecNumber>
    </recommendedName>
</protein>
<comment type="pathway">
    <text evidence="4">Lipid metabolism.</text>
</comment>
<feature type="transmembrane region" description="Helical" evidence="19">
    <location>
        <begin position="205"/>
        <end position="224"/>
    </location>
</feature>
<dbReference type="GO" id="GO:0005886">
    <property type="term" value="C:plasma membrane"/>
    <property type="evidence" value="ECO:0007669"/>
    <property type="project" value="UniProtKB-SubCell"/>
</dbReference>
<keyword evidence="14" id="KW-0443">Lipid metabolism</keyword>
<feature type="transmembrane region" description="Helical" evidence="19">
    <location>
        <begin position="113"/>
        <end position="135"/>
    </location>
</feature>
<evidence type="ECO:0000256" key="3">
    <source>
        <dbReference type="ARBA" id="ARBA00005119"/>
    </source>
</evidence>
<keyword evidence="11 18" id="KW-0812">Transmembrane</keyword>
<comment type="catalytic activity">
    <reaction evidence="1 18">
        <text>a 1,2-diacyl-sn-glycero-3-phosphate + CTP + H(+) = a CDP-1,2-diacyl-sn-glycerol + diphosphate</text>
        <dbReference type="Rhea" id="RHEA:16229"/>
        <dbReference type="ChEBI" id="CHEBI:15378"/>
        <dbReference type="ChEBI" id="CHEBI:33019"/>
        <dbReference type="ChEBI" id="CHEBI:37563"/>
        <dbReference type="ChEBI" id="CHEBI:58332"/>
        <dbReference type="ChEBI" id="CHEBI:58608"/>
        <dbReference type="EC" id="2.7.7.41"/>
    </reaction>
</comment>
<dbReference type="EMBL" id="KC811144">
    <property type="protein sequence ID" value="AGQ19833.1"/>
    <property type="molecule type" value="Genomic_DNA"/>
</dbReference>
<evidence type="ECO:0000256" key="8">
    <source>
        <dbReference type="ARBA" id="ARBA00022475"/>
    </source>
</evidence>
<feature type="transmembrane region" description="Helical" evidence="19">
    <location>
        <begin position="42"/>
        <end position="71"/>
    </location>
</feature>
<dbReference type="AlphaFoldDB" id="S5DQF3"/>
<keyword evidence="8" id="KW-1003">Cell membrane</keyword>
<dbReference type="PROSITE" id="PS01315">
    <property type="entry name" value="CDS"/>
    <property type="match status" value="1"/>
</dbReference>
<evidence type="ECO:0000256" key="5">
    <source>
        <dbReference type="ARBA" id="ARBA00010185"/>
    </source>
</evidence>
<keyword evidence="15 19" id="KW-0472">Membrane</keyword>
<dbReference type="Pfam" id="PF01148">
    <property type="entry name" value="CTP_transf_1"/>
    <property type="match status" value="1"/>
</dbReference>
<evidence type="ECO:0000256" key="11">
    <source>
        <dbReference type="ARBA" id="ARBA00022692"/>
    </source>
</evidence>
<dbReference type="PANTHER" id="PTHR46382:SF1">
    <property type="entry name" value="PHOSPHATIDATE CYTIDYLYLTRANSFERASE"/>
    <property type="match status" value="1"/>
</dbReference>
<evidence type="ECO:0000256" key="15">
    <source>
        <dbReference type="ARBA" id="ARBA00023136"/>
    </source>
</evidence>
<evidence type="ECO:0000256" key="7">
    <source>
        <dbReference type="ARBA" id="ARBA00019373"/>
    </source>
</evidence>
<keyword evidence="13 19" id="KW-1133">Transmembrane helix</keyword>
<feature type="transmembrane region" description="Helical" evidence="19">
    <location>
        <begin position="230"/>
        <end position="249"/>
    </location>
</feature>
<keyword evidence="16" id="KW-0594">Phospholipid biosynthesis</keyword>
<feature type="transmembrane region" description="Helical" evidence="19">
    <location>
        <begin position="83"/>
        <end position="107"/>
    </location>
</feature>
<organism evidence="20">
    <name type="scientific">Candidatus Actinomarina minuta</name>
    <dbReference type="NCBI Taxonomy" id="1389454"/>
    <lineage>
        <taxon>Bacteria</taxon>
        <taxon>Bacillati</taxon>
        <taxon>Actinomycetota</taxon>
        <taxon>Actinomycetes</taxon>
        <taxon>Candidatus Actinomarinidae</taxon>
        <taxon>Candidatus Actinomarinales</taxon>
        <taxon>Candidatus Actinomarineae</taxon>
        <taxon>Candidatus Actinomarinaceae</taxon>
        <taxon>Candidatus Actinomarina</taxon>
    </lineage>
</organism>
<dbReference type="PANTHER" id="PTHR46382">
    <property type="entry name" value="PHOSPHATIDATE CYTIDYLYLTRANSFERASE"/>
    <property type="match status" value="1"/>
</dbReference>
<evidence type="ECO:0000256" key="16">
    <source>
        <dbReference type="ARBA" id="ARBA00023209"/>
    </source>
</evidence>